<dbReference type="InterPro" id="IPR036865">
    <property type="entry name" value="CRAL-TRIO_dom_sf"/>
</dbReference>
<dbReference type="Proteomes" id="UP000194236">
    <property type="component" value="Unassembled WGS sequence"/>
</dbReference>
<gene>
    <name evidence="2" type="ORF">BLA29_002378</name>
</gene>
<dbReference type="PANTHER" id="PTHR46384">
    <property type="entry name" value="MOTILE SPERM DOMAIN-CONTAINING PROTEIN 2"/>
    <property type="match status" value="1"/>
</dbReference>
<dbReference type="Pfam" id="PF00650">
    <property type="entry name" value="CRAL_TRIO"/>
    <property type="match status" value="1"/>
</dbReference>
<dbReference type="InterPro" id="IPR001251">
    <property type="entry name" value="CRAL-TRIO_dom"/>
</dbReference>
<organism evidence="2 3">
    <name type="scientific">Euroglyphus maynei</name>
    <name type="common">Mayne's house dust mite</name>
    <dbReference type="NCBI Taxonomy" id="6958"/>
    <lineage>
        <taxon>Eukaryota</taxon>
        <taxon>Metazoa</taxon>
        <taxon>Ecdysozoa</taxon>
        <taxon>Arthropoda</taxon>
        <taxon>Chelicerata</taxon>
        <taxon>Arachnida</taxon>
        <taxon>Acari</taxon>
        <taxon>Acariformes</taxon>
        <taxon>Sarcoptiformes</taxon>
        <taxon>Astigmata</taxon>
        <taxon>Psoroptidia</taxon>
        <taxon>Analgoidea</taxon>
        <taxon>Pyroglyphidae</taxon>
        <taxon>Pyroglyphinae</taxon>
        <taxon>Euroglyphus</taxon>
    </lineage>
</organism>
<proteinExistence type="predicted"/>
<dbReference type="SUPFAM" id="SSF46938">
    <property type="entry name" value="CRAL/TRIO N-terminal domain"/>
    <property type="match status" value="1"/>
</dbReference>
<keyword evidence="3" id="KW-1185">Reference proteome</keyword>
<protein>
    <recommendedName>
        <fullName evidence="1">CRAL-TRIO domain-containing protein</fullName>
    </recommendedName>
</protein>
<evidence type="ECO:0000259" key="1">
    <source>
        <dbReference type="PROSITE" id="PS50191"/>
    </source>
</evidence>
<dbReference type="Gene3D" id="3.40.525.10">
    <property type="entry name" value="CRAL-TRIO lipid binding domain"/>
    <property type="match status" value="1"/>
</dbReference>
<dbReference type="PANTHER" id="PTHR46384:SF1">
    <property type="entry name" value="MOTILE SPERM DOMAIN-CONTAINING PROTEIN 2"/>
    <property type="match status" value="1"/>
</dbReference>
<name>A0A1Y3AL69_EURMA</name>
<reference evidence="2 3" key="1">
    <citation type="submission" date="2017-03" db="EMBL/GenBank/DDBJ databases">
        <title>Genome Survey of Euroglyphus maynei.</title>
        <authorList>
            <person name="Arlian L.G."/>
            <person name="Morgan M.S."/>
            <person name="Rider S.D."/>
        </authorList>
    </citation>
    <scope>NUCLEOTIDE SEQUENCE [LARGE SCALE GENOMIC DNA]</scope>
    <source>
        <strain evidence="2">Arlian Lab</strain>
        <tissue evidence="2">Whole body</tissue>
    </source>
</reference>
<dbReference type="SUPFAM" id="SSF52087">
    <property type="entry name" value="CRAL/TRIO domain"/>
    <property type="match status" value="1"/>
</dbReference>
<dbReference type="InterPro" id="IPR036273">
    <property type="entry name" value="CRAL/TRIO_N_dom_sf"/>
</dbReference>
<dbReference type="GO" id="GO:0012505">
    <property type="term" value="C:endomembrane system"/>
    <property type="evidence" value="ECO:0007669"/>
    <property type="project" value="TreeGrafter"/>
</dbReference>
<evidence type="ECO:0000313" key="3">
    <source>
        <dbReference type="Proteomes" id="UP000194236"/>
    </source>
</evidence>
<accession>A0A1Y3AL69</accession>
<dbReference type="AlphaFoldDB" id="A0A1Y3AL69"/>
<evidence type="ECO:0000313" key="2">
    <source>
        <dbReference type="EMBL" id="OTF69199.1"/>
    </source>
</evidence>
<dbReference type="OrthoDB" id="75724at2759"/>
<dbReference type="GO" id="GO:0140284">
    <property type="term" value="C:endoplasmic reticulum-endosome membrane contact site"/>
    <property type="evidence" value="ECO:0007669"/>
    <property type="project" value="TreeGrafter"/>
</dbReference>
<dbReference type="InterPro" id="IPR053012">
    <property type="entry name" value="ER-organelle_contact"/>
</dbReference>
<dbReference type="EMBL" id="MUJZ01071727">
    <property type="protein sequence ID" value="OTF69199.1"/>
    <property type="molecule type" value="Genomic_DNA"/>
</dbReference>
<sequence>MATNKPSEESIVKIRQRFLEEIDKNPTHYHQVDVKRVKEEEWEVRRFLLEYNGDENAAFEAMVKCYRWKKEFGVHERTDDMFPKELWELADCARAKDGSYVQMEAFRTQRTYKELNELPKQFIAHMLERIDRMAGESGFIMLIDASGAGPSNVNMDLIKFKMTIVENYPSSLKKILVVDLPWILNPIMTIIINFLNPKLKAMLTYQKSKELLTLMEPGELPTSLGGTREKPNIPDNLIPLAHMADKLGLTDKFVDTFYGHLKMKRPA</sequence>
<dbReference type="CDD" id="cd00170">
    <property type="entry name" value="SEC14"/>
    <property type="match status" value="1"/>
</dbReference>
<comment type="caution">
    <text evidence="2">The sequence shown here is derived from an EMBL/GenBank/DDBJ whole genome shotgun (WGS) entry which is preliminary data.</text>
</comment>
<feature type="domain" description="CRAL-TRIO" evidence="1">
    <location>
        <begin position="110"/>
        <end position="232"/>
    </location>
</feature>
<dbReference type="PROSITE" id="PS50191">
    <property type="entry name" value="CRAL_TRIO"/>
    <property type="match status" value="1"/>
</dbReference>